<accession>A0ABS7VNP0</accession>
<protein>
    <submittedName>
        <fullName evidence="4">GNAT family N-acetyltransferase</fullName>
    </submittedName>
</protein>
<gene>
    <name evidence="4" type="ORF">K9B37_12775</name>
</gene>
<dbReference type="SUPFAM" id="SSF55729">
    <property type="entry name" value="Acyl-CoA N-acyltransferases (Nat)"/>
    <property type="match status" value="1"/>
</dbReference>
<feature type="domain" description="N-acetyltransferase" evidence="3">
    <location>
        <begin position="2"/>
        <end position="149"/>
    </location>
</feature>
<proteinExistence type="predicted"/>
<dbReference type="PANTHER" id="PTHR43877">
    <property type="entry name" value="AMINOALKYLPHOSPHONATE N-ACETYLTRANSFERASE-RELATED-RELATED"/>
    <property type="match status" value="1"/>
</dbReference>
<evidence type="ECO:0000256" key="2">
    <source>
        <dbReference type="ARBA" id="ARBA00023315"/>
    </source>
</evidence>
<evidence type="ECO:0000313" key="4">
    <source>
        <dbReference type="EMBL" id="MBZ6077151.1"/>
    </source>
</evidence>
<dbReference type="PROSITE" id="PS51186">
    <property type="entry name" value="GNAT"/>
    <property type="match status" value="1"/>
</dbReference>
<dbReference type="Gene3D" id="3.40.630.30">
    <property type="match status" value="1"/>
</dbReference>
<dbReference type="InterPro" id="IPR000182">
    <property type="entry name" value="GNAT_dom"/>
</dbReference>
<sequence>MFTIRRAHAKDRKAIEAIVEAAYSGYVPRIGREPGPMLDDYATLIADHRVHVLVDEDGIRGLVVLVLEETAMLLDNIAVDPQAQGRGYGRALLDFAERRAREAGCRVLRLYTNEAMTENLTLYGRFGFVETHRAEENGFRRVYMTKLLSPRHA</sequence>
<dbReference type="InterPro" id="IPR050832">
    <property type="entry name" value="Bact_Acetyltransf"/>
</dbReference>
<keyword evidence="1" id="KW-0808">Transferase</keyword>
<name>A0ABS7VNP0_9HYPH</name>
<dbReference type="EMBL" id="JAIRBM010000008">
    <property type="protein sequence ID" value="MBZ6077151.1"/>
    <property type="molecule type" value="Genomic_DNA"/>
</dbReference>
<dbReference type="PANTHER" id="PTHR43877:SF2">
    <property type="entry name" value="AMINOALKYLPHOSPHONATE N-ACETYLTRANSFERASE-RELATED"/>
    <property type="match status" value="1"/>
</dbReference>
<comment type="caution">
    <text evidence="4">The sequence shown here is derived from an EMBL/GenBank/DDBJ whole genome shotgun (WGS) entry which is preliminary data.</text>
</comment>
<dbReference type="Proteomes" id="UP000704176">
    <property type="component" value="Unassembled WGS sequence"/>
</dbReference>
<reference evidence="4 5" key="1">
    <citation type="submission" date="2021-09" db="EMBL/GenBank/DDBJ databases">
        <title>The complete genome sequence of a new microorganism.</title>
        <authorList>
            <person name="Zi Z."/>
        </authorList>
    </citation>
    <scope>NUCLEOTIDE SEQUENCE [LARGE SCALE GENOMIC DNA]</scope>
    <source>
        <strain evidence="4 5">WGZ8</strain>
    </source>
</reference>
<keyword evidence="2" id="KW-0012">Acyltransferase</keyword>
<keyword evidence="5" id="KW-1185">Reference proteome</keyword>
<organism evidence="4 5">
    <name type="scientific">Microvirga puerhi</name>
    <dbReference type="NCBI Taxonomy" id="2876078"/>
    <lineage>
        <taxon>Bacteria</taxon>
        <taxon>Pseudomonadati</taxon>
        <taxon>Pseudomonadota</taxon>
        <taxon>Alphaproteobacteria</taxon>
        <taxon>Hyphomicrobiales</taxon>
        <taxon>Methylobacteriaceae</taxon>
        <taxon>Microvirga</taxon>
    </lineage>
</organism>
<dbReference type="InterPro" id="IPR016181">
    <property type="entry name" value="Acyl_CoA_acyltransferase"/>
</dbReference>
<evidence type="ECO:0000256" key="1">
    <source>
        <dbReference type="ARBA" id="ARBA00022679"/>
    </source>
</evidence>
<dbReference type="Pfam" id="PF13508">
    <property type="entry name" value="Acetyltransf_7"/>
    <property type="match status" value="1"/>
</dbReference>
<dbReference type="CDD" id="cd04301">
    <property type="entry name" value="NAT_SF"/>
    <property type="match status" value="1"/>
</dbReference>
<evidence type="ECO:0000259" key="3">
    <source>
        <dbReference type="PROSITE" id="PS51186"/>
    </source>
</evidence>
<evidence type="ECO:0000313" key="5">
    <source>
        <dbReference type="Proteomes" id="UP000704176"/>
    </source>
</evidence>
<dbReference type="RefSeq" id="WP_224313459.1">
    <property type="nucleotide sequence ID" value="NZ_JAIRBM010000008.1"/>
</dbReference>